<evidence type="ECO:0000313" key="2">
    <source>
        <dbReference type="Proteomes" id="UP000006038"/>
    </source>
</evidence>
<keyword evidence="2" id="KW-1185">Reference proteome</keyword>
<dbReference type="AlphaFoldDB" id="J3MRD3"/>
<evidence type="ECO:0000313" key="1">
    <source>
        <dbReference type="EnsemblPlants" id="OB08G16620.1"/>
    </source>
</evidence>
<dbReference type="Gramene" id="OB08G16620.1">
    <property type="protein sequence ID" value="OB08G16620.1"/>
    <property type="gene ID" value="OB08G16620"/>
</dbReference>
<protein>
    <submittedName>
        <fullName evidence="1">Uncharacterized protein</fullName>
    </submittedName>
</protein>
<reference evidence="1" key="2">
    <citation type="submission" date="2013-04" db="UniProtKB">
        <authorList>
            <consortium name="EnsemblPlants"/>
        </authorList>
    </citation>
    <scope>IDENTIFICATION</scope>
</reference>
<proteinExistence type="predicted"/>
<dbReference type="HOGENOM" id="CLU_1828299_0_0_1"/>
<accession>J3MRD3</accession>
<organism evidence="1">
    <name type="scientific">Oryza brachyantha</name>
    <name type="common">malo sina</name>
    <dbReference type="NCBI Taxonomy" id="4533"/>
    <lineage>
        <taxon>Eukaryota</taxon>
        <taxon>Viridiplantae</taxon>
        <taxon>Streptophyta</taxon>
        <taxon>Embryophyta</taxon>
        <taxon>Tracheophyta</taxon>
        <taxon>Spermatophyta</taxon>
        <taxon>Magnoliopsida</taxon>
        <taxon>Liliopsida</taxon>
        <taxon>Poales</taxon>
        <taxon>Poaceae</taxon>
        <taxon>BOP clade</taxon>
        <taxon>Oryzoideae</taxon>
        <taxon>Oryzeae</taxon>
        <taxon>Oryzinae</taxon>
        <taxon>Oryza</taxon>
    </lineage>
</organism>
<dbReference type="Proteomes" id="UP000006038">
    <property type="component" value="Chromosome 8"/>
</dbReference>
<reference evidence="1" key="1">
    <citation type="journal article" date="2013" name="Nat. Commun.">
        <title>Whole-genome sequencing of Oryza brachyantha reveals mechanisms underlying Oryza genome evolution.</title>
        <authorList>
            <person name="Chen J."/>
            <person name="Huang Q."/>
            <person name="Gao D."/>
            <person name="Wang J."/>
            <person name="Lang Y."/>
            <person name="Liu T."/>
            <person name="Li B."/>
            <person name="Bai Z."/>
            <person name="Luis Goicoechea J."/>
            <person name="Liang C."/>
            <person name="Chen C."/>
            <person name="Zhang W."/>
            <person name="Sun S."/>
            <person name="Liao Y."/>
            <person name="Zhang X."/>
            <person name="Yang L."/>
            <person name="Song C."/>
            <person name="Wang M."/>
            <person name="Shi J."/>
            <person name="Liu G."/>
            <person name="Liu J."/>
            <person name="Zhou H."/>
            <person name="Zhou W."/>
            <person name="Yu Q."/>
            <person name="An N."/>
            <person name="Chen Y."/>
            <person name="Cai Q."/>
            <person name="Wang B."/>
            <person name="Liu B."/>
            <person name="Min J."/>
            <person name="Huang Y."/>
            <person name="Wu H."/>
            <person name="Li Z."/>
            <person name="Zhang Y."/>
            <person name="Yin Y."/>
            <person name="Song W."/>
            <person name="Jiang J."/>
            <person name="Jackson S.A."/>
            <person name="Wing R.A."/>
            <person name="Wang J."/>
            <person name="Chen M."/>
        </authorList>
    </citation>
    <scope>NUCLEOTIDE SEQUENCE [LARGE SCALE GENOMIC DNA]</scope>
    <source>
        <strain evidence="1">cv. IRGC 101232</strain>
    </source>
</reference>
<name>J3MRD3_ORYBR</name>
<sequence length="141" mass="16098">MIAHREAAWRRGEAQARSRRPAKYPAKAGIFLPDARWVLELYLAMLVKNMTSISWLHSQGIAEFVGSKRCSIPSANHCICIAFMSRADLSNLRSVLSGPLNKHGENLERRHSSILSKPIYEFIWCCYTKSIRHALLILAYR</sequence>
<dbReference type="EnsemblPlants" id="OB08G16620.1">
    <property type="protein sequence ID" value="OB08G16620.1"/>
    <property type="gene ID" value="OB08G16620"/>
</dbReference>